<dbReference type="InterPro" id="IPR000014">
    <property type="entry name" value="PAS"/>
</dbReference>
<dbReference type="EMBL" id="GIBP01011451">
    <property type="protein sequence ID" value="NDV40420.1"/>
    <property type="molecule type" value="Transcribed_RNA"/>
</dbReference>
<dbReference type="CDD" id="cd00130">
    <property type="entry name" value="PAS"/>
    <property type="match status" value="1"/>
</dbReference>
<dbReference type="Gene3D" id="3.30.450.20">
    <property type="entry name" value="PAS domain"/>
    <property type="match status" value="1"/>
</dbReference>
<reference evidence="2" key="1">
    <citation type="journal article" date="2020" name="J. Eukaryot. Microbiol.">
        <title>De novo Sequencing, Assembly and Annotation of the Transcriptome for the Free-Living Testate Amoeba Arcella intermedia.</title>
        <authorList>
            <person name="Ribeiro G.M."/>
            <person name="Porfirio-Sousa A.L."/>
            <person name="Maurer-Alcala X.X."/>
            <person name="Katz L.A."/>
            <person name="Lahr D.J.G."/>
        </authorList>
    </citation>
    <scope>NUCLEOTIDE SEQUENCE</scope>
</reference>
<dbReference type="GO" id="GO:0006355">
    <property type="term" value="P:regulation of DNA-templated transcription"/>
    <property type="evidence" value="ECO:0007669"/>
    <property type="project" value="InterPro"/>
</dbReference>
<proteinExistence type="predicted"/>
<dbReference type="PANTHER" id="PTHR31600">
    <property type="entry name" value="TINY MACROCYSTS PROTEIN B-RELATED"/>
    <property type="match status" value="1"/>
</dbReference>
<dbReference type="NCBIfam" id="TIGR00229">
    <property type="entry name" value="sensory_box"/>
    <property type="match status" value="1"/>
</dbReference>
<dbReference type="PANTHER" id="PTHR31600:SF2">
    <property type="entry name" value="GAMETE ENRICHED GENE 10 PROTEIN-RELATED"/>
    <property type="match status" value="1"/>
</dbReference>
<evidence type="ECO:0000313" key="2">
    <source>
        <dbReference type="EMBL" id="NDV40420.1"/>
    </source>
</evidence>
<dbReference type="InterPro" id="IPR035965">
    <property type="entry name" value="PAS-like_dom_sf"/>
</dbReference>
<accession>A0A6B2LU67</accession>
<dbReference type="InterPro" id="IPR052994">
    <property type="entry name" value="Tiny_macrocysts_regulators"/>
</dbReference>
<name>A0A6B2LU67_9EUKA</name>
<evidence type="ECO:0000259" key="1">
    <source>
        <dbReference type="PROSITE" id="PS50112"/>
    </source>
</evidence>
<dbReference type="SUPFAM" id="SSF55785">
    <property type="entry name" value="PYP-like sensor domain (PAS domain)"/>
    <property type="match status" value="1"/>
</dbReference>
<organism evidence="2">
    <name type="scientific">Arcella intermedia</name>
    <dbReference type="NCBI Taxonomy" id="1963864"/>
    <lineage>
        <taxon>Eukaryota</taxon>
        <taxon>Amoebozoa</taxon>
        <taxon>Tubulinea</taxon>
        <taxon>Elardia</taxon>
        <taxon>Arcellinida</taxon>
        <taxon>Sphaerothecina</taxon>
        <taxon>Arcellidae</taxon>
        <taxon>Arcella</taxon>
    </lineage>
</organism>
<dbReference type="PROSITE" id="PS50112">
    <property type="entry name" value="PAS"/>
    <property type="match status" value="1"/>
</dbReference>
<protein>
    <recommendedName>
        <fullName evidence="1">PAS domain-containing protein</fullName>
    </recommendedName>
</protein>
<sequence>MFNKAAENAFGYKESDIVGKNVNILMTKSQAKKHNSYIQNYLLTGKAKIIGRGRVVNVLAQNGNVRQCHLAITERVSGSLRFFVGILAVLY</sequence>
<dbReference type="Pfam" id="PF00989">
    <property type="entry name" value="PAS"/>
    <property type="match status" value="1"/>
</dbReference>
<dbReference type="AlphaFoldDB" id="A0A6B2LU67"/>
<dbReference type="InterPro" id="IPR013767">
    <property type="entry name" value="PAS_fold"/>
</dbReference>
<feature type="domain" description="PAS" evidence="1">
    <location>
        <begin position="1"/>
        <end position="45"/>
    </location>
</feature>